<dbReference type="Pfam" id="PF06980">
    <property type="entry name" value="DUF1302"/>
    <property type="match status" value="1"/>
</dbReference>
<accession>A0A317T5A6</accession>
<proteinExistence type="predicted"/>
<keyword evidence="2" id="KW-1185">Reference proteome</keyword>
<name>A0A317T5A6_9CHLB</name>
<protein>
    <submittedName>
        <fullName evidence="1">Uncharacterized protein</fullName>
    </submittedName>
</protein>
<reference evidence="2" key="1">
    <citation type="submission" date="2017-10" db="EMBL/GenBank/DDBJ databases">
        <authorList>
            <person name="Gaisin V.A."/>
            <person name="Rysina M.S."/>
            <person name="Grouzdev D.S."/>
        </authorList>
    </citation>
    <scope>NUCLEOTIDE SEQUENCE [LARGE SCALE GENOMIC DNA]</scope>
    <source>
        <strain evidence="2">V1</strain>
    </source>
</reference>
<dbReference type="Proteomes" id="UP000246278">
    <property type="component" value="Unassembled WGS sequence"/>
</dbReference>
<evidence type="ECO:0000313" key="1">
    <source>
        <dbReference type="EMBL" id="PWW80957.1"/>
    </source>
</evidence>
<evidence type="ECO:0000313" key="2">
    <source>
        <dbReference type="Proteomes" id="UP000246278"/>
    </source>
</evidence>
<dbReference type="InterPro" id="IPR010727">
    <property type="entry name" value="DUF1302"/>
</dbReference>
<dbReference type="EMBL" id="PDNZ01000014">
    <property type="protein sequence ID" value="PWW80957.1"/>
    <property type="molecule type" value="Genomic_DNA"/>
</dbReference>
<sequence length="411" mass="46519">MAVGYLPFAGSAAAADESSWMEWVEVDGWVEGARSVRIRSPHDALMSRVWGRLKLSAEVDDVYAHLSVDAQKNWRVEDETGIDLHEIWAEYTAEGWDVRVGRQVIIWGKADGVQITDIVSPPDYTEFITRDLEEIRLPVDAVKFRLLGDEVDMELIWIPVFRSAVQPSADNPWALEQDIPNDVRVMVSPVDEPETSLENSEIALKVSAFWSGLDVAVSVFHTWDDNPAMHRTITGNDEGEVEIHFSPEHHRMTVFGLEFSRPLSDFVFRGEAAYYLGRFFEPRSITGNPFEKNALQWLGGVDWTPGNDWSMITQLTGTAVVDHESEMAAEKHAMSATLHVSKKLMRQTLTLSNMLYYDIGEQDFFDQIKAEYAVRDDLHLFAGVDVFGGGGNSFGRYRDNSQIWVKAKYSF</sequence>
<dbReference type="AlphaFoldDB" id="A0A317T5A6"/>
<comment type="caution">
    <text evidence="1">The sequence shown here is derived from an EMBL/GenBank/DDBJ whole genome shotgun (WGS) entry which is preliminary data.</text>
</comment>
<organism evidence="1 2">
    <name type="scientific">Prosthecochloris marina</name>
    <dbReference type="NCBI Taxonomy" id="2017681"/>
    <lineage>
        <taxon>Bacteria</taxon>
        <taxon>Pseudomonadati</taxon>
        <taxon>Chlorobiota</taxon>
        <taxon>Chlorobiia</taxon>
        <taxon>Chlorobiales</taxon>
        <taxon>Chlorobiaceae</taxon>
        <taxon>Prosthecochloris</taxon>
    </lineage>
</organism>
<gene>
    <name evidence="1" type="ORF">CR164_12795</name>
</gene>